<dbReference type="Proteomes" id="UP000799750">
    <property type="component" value="Unassembled WGS sequence"/>
</dbReference>
<dbReference type="EMBL" id="MU004189">
    <property type="protein sequence ID" value="KAF2495394.1"/>
    <property type="molecule type" value="Genomic_DNA"/>
</dbReference>
<gene>
    <name evidence="1" type="ORF">BU16DRAFT_527258</name>
</gene>
<dbReference type="AlphaFoldDB" id="A0A6A6QTF6"/>
<evidence type="ECO:0000313" key="1">
    <source>
        <dbReference type="EMBL" id="KAF2495394.1"/>
    </source>
</evidence>
<proteinExistence type="predicted"/>
<reference evidence="1" key="1">
    <citation type="journal article" date="2020" name="Stud. Mycol.">
        <title>101 Dothideomycetes genomes: a test case for predicting lifestyles and emergence of pathogens.</title>
        <authorList>
            <person name="Haridas S."/>
            <person name="Albert R."/>
            <person name="Binder M."/>
            <person name="Bloem J."/>
            <person name="Labutti K."/>
            <person name="Salamov A."/>
            <person name="Andreopoulos B."/>
            <person name="Baker S."/>
            <person name="Barry K."/>
            <person name="Bills G."/>
            <person name="Bluhm B."/>
            <person name="Cannon C."/>
            <person name="Castanera R."/>
            <person name="Culley D."/>
            <person name="Daum C."/>
            <person name="Ezra D."/>
            <person name="Gonzalez J."/>
            <person name="Henrissat B."/>
            <person name="Kuo A."/>
            <person name="Liang C."/>
            <person name="Lipzen A."/>
            <person name="Lutzoni F."/>
            <person name="Magnuson J."/>
            <person name="Mondo S."/>
            <person name="Nolan M."/>
            <person name="Ohm R."/>
            <person name="Pangilinan J."/>
            <person name="Park H.-J."/>
            <person name="Ramirez L."/>
            <person name="Alfaro M."/>
            <person name="Sun H."/>
            <person name="Tritt A."/>
            <person name="Yoshinaga Y."/>
            <person name="Zwiers L.-H."/>
            <person name="Turgeon B."/>
            <person name="Goodwin S."/>
            <person name="Spatafora J."/>
            <person name="Crous P."/>
            <person name="Grigoriev I."/>
        </authorList>
    </citation>
    <scope>NUCLEOTIDE SEQUENCE</scope>
    <source>
        <strain evidence="1">CBS 269.34</strain>
    </source>
</reference>
<organism evidence="1 2">
    <name type="scientific">Lophium mytilinum</name>
    <dbReference type="NCBI Taxonomy" id="390894"/>
    <lineage>
        <taxon>Eukaryota</taxon>
        <taxon>Fungi</taxon>
        <taxon>Dikarya</taxon>
        <taxon>Ascomycota</taxon>
        <taxon>Pezizomycotina</taxon>
        <taxon>Dothideomycetes</taxon>
        <taxon>Pleosporomycetidae</taxon>
        <taxon>Mytilinidiales</taxon>
        <taxon>Mytilinidiaceae</taxon>
        <taxon>Lophium</taxon>
    </lineage>
</organism>
<accession>A0A6A6QTF6</accession>
<protein>
    <submittedName>
        <fullName evidence="1">Uncharacterized protein</fullName>
    </submittedName>
</protein>
<dbReference type="OrthoDB" id="5279008at2759"/>
<evidence type="ECO:0000313" key="2">
    <source>
        <dbReference type="Proteomes" id="UP000799750"/>
    </source>
</evidence>
<keyword evidence="2" id="KW-1185">Reference proteome</keyword>
<name>A0A6A6QTF6_9PEZI</name>
<sequence length="479" mass="55224">MSGQADFHIDGLVLKDDPAADDDTEDRKMKTKIEFTRPGLFNLEGVPGDILDVIAHDYLESFDFFTLRGTSRTLRDCTSKAFGRRYFMHVKFMLSPHSLQALSDISHTPLAKFIRHITIGTERLQSDIREAMFIHANRNISPEWDRKYGQKYLIELRRQERMEEDGGSVDVLAAAFSCLPNLESVGIGGPRNVSHVANVQSWGTERLIRELGAIEMLNDYEYVDTPERYMLLHDKATEYRAFEVVFKVLGEMKTRDLKLDLFISRPEERQNIPFPLNDSNVRECLRSVRSLELYRETPWLVEWAGRLFQQTSPTFLHLHGISIRFDDFNLISNFCNESHAPLQSLKLSRIIKVKVDMLSAMLTQVVPTLETLNLDTVWLARGQQIPTPRHETWAKVFEVLRGMPKLRKLSLADLIEERIVGEDGADATSVAEETRWVFKVALHLRGRERIAHVLGEAINDDSYQCLSPYGLTVRKRFRW</sequence>